<accession>A0A382HQU0</accession>
<sequence>MPAIVTNKFRIHNAKQFVEAFDEVSATSGDAVADPTGLLTTNMYLFIGKVTPWADDTQPPTPTDSVSNTVYNHWRDMIAAKRIGSADVSHVVPRYNWTSGQNYFAYTHANNTLFDQTFYTITADYNVYKCLANNNAGGTSTTVPSGTGTSFIQTGDAYKWKFMYQISAARALKFVTPSYMP</sequence>
<name>A0A382HQU0_9ZZZZ</name>
<gene>
    <name evidence="1" type="ORF">METZ01_LOCUS242618</name>
</gene>
<organism evidence="1">
    <name type="scientific">marine metagenome</name>
    <dbReference type="NCBI Taxonomy" id="408172"/>
    <lineage>
        <taxon>unclassified sequences</taxon>
        <taxon>metagenomes</taxon>
        <taxon>ecological metagenomes</taxon>
    </lineage>
</organism>
<evidence type="ECO:0008006" key="2">
    <source>
        <dbReference type="Google" id="ProtNLM"/>
    </source>
</evidence>
<feature type="non-terminal residue" evidence="1">
    <location>
        <position position="181"/>
    </location>
</feature>
<dbReference type="SUPFAM" id="SSF89433">
    <property type="entry name" value="Baseplate structural protein gp8"/>
    <property type="match status" value="1"/>
</dbReference>
<evidence type="ECO:0000313" key="1">
    <source>
        <dbReference type="EMBL" id="SVB89764.1"/>
    </source>
</evidence>
<dbReference type="InterPro" id="IPR036327">
    <property type="entry name" value="Gp8_sf"/>
</dbReference>
<proteinExistence type="predicted"/>
<reference evidence="1" key="1">
    <citation type="submission" date="2018-05" db="EMBL/GenBank/DDBJ databases">
        <authorList>
            <person name="Lanie J.A."/>
            <person name="Ng W.-L."/>
            <person name="Kazmierczak K.M."/>
            <person name="Andrzejewski T.M."/>
            <person name="Davidsen T.M."/>
            <person name="Wayne K.J."/>
            <person name="Tettelin H."/>
            <person name="Glass J.I."/>
            <person name="Rusch D."/>
            <person name="Podicherti R."/>
            <person name="Tsui H.-C.T."/>
            <person name="Winkler M.E."/>
        </authorList>
    </citation>
    <scope>NUCLEOTIDE SEQUENCE</scope>
</reference>
<dbReference type="EMBL" id="UINC01062804">
    <property type="protein sequence ID" value="SVB89764.1"/>
    <property type="molecule type" value="Genomic_DNA"/>
</dbReference>
<dbReference type="Gene3D" id="2.60.340.10">
    <property type="entry name" value="baseplate structural protein gp8, domain 1"/>
    <property type="match status" value="1"/>
</dbReference>
<dbReference type="AlphaFoldDB" id="A0A382HQU0"/>
<protein>
    <recommendedName>
        <fullName evidence="2">Bacteriophage T4 Gp8 domain-containing protein</fullName>
    </recommendedName>
</protein>